<dbReference type="AlphaFoldDB" id="A0A517MVF1"/>
<gene>
    <name evidence="1" type="ORF">HG15A2_21380</name>
</gene>
<proteinExistence type="predicted"/>
<organism evidence="1 2">
    <name type="scientific">Adhaeretor mobilis</name>
    <dbReference type="NCBI Taxonomy" id="1930276"/>
    <lineage>
        <taxon>Bacteria</taxon>
        <taxon>Pseudomonadati</taxon>
        <taxon>Planctomycetota</taxon>
        <taxon>Planctomycetia</taxon>
        <taxon>Pirellulales</taxon>
        <taxon>Lacipirellulaceae</taxon>
        <taxon>Adhaeretor</taxon>
    </lineage>
</organism>
<dbReference type="EMBL" id="CP036263">
    <property type="protein sequence ID" value="QDS98852.1"/>
    <property type="molecule type" value="Genomic_DNA"/>
</dbReference>
<sequence length="46" mass="5203">MKTCEYLYNPRNNALICNGLELLQMTLAWYYSPCSRGFYAGMGSAS</sequence>
<name>A0A517MVF1_9BACT</name>
<dbReference type="KEGG" id="amob:HG15A2_21380"/>
<reference evidence="1 2" key="1">
    <citation type="submission" date="2019-02" db="EMBL/GenBank/DDBJ databases">
        <title>Deep-cultivation of Planctomycetes and their phenomic and genomic characterization uncovers novel biology.</title>
        <authorList>
            <person name="Wiegand S."/>
            <person name="Jogler M."/>
            <person name="Boedeker C."/>
            <person name="Pinto D."/>
            <person name="Vollmers J."/>
            <person name="Rivas-Marin E."/>
            <person name="Kohn T."/>
            <person name="Peeters S.H."/>
            <person name="Heuer A."/>
            <person name="Rast P."/>
            <person name="Oberbeckmann S."/>
            <person name="Bunk B."/>
            <person name="Jeske O."/>
            <person name="Meyerdierks A."/>
            <person name="Storesund J.E."/>
            <person name="Kallscheuer N."/>
            <person name="Luecker S."/>
            <person name="Lage O.M."/>
            <person name="Pohl T."/>
            <person name="Merkel B.J."/>
            <person name="Hornburger P."/>
            <person name="Mueller R.-W."/>
            <person name="Bruemmer F."/>
            <person name="Labrenz M."/>
            <person name="Spormann A.M."/>
            <person name="Op den Camp H."/>
            <person name="Overmann J."/>
            <person name="Amann R."/>
            <person name="Jetten M.S.M."/>
            <person name="Mascher T."/>
            <person name="Medema M.H."/>
            <person name="Devos D.P."/>
            <person name="Kaster A.-K."/>
            <person name="Ovreas L."/>
            <person name="Rohde M."/>
            <person name="Galperin M.Y."/>
            <person name="Jogler C."/>
        </authorList>
    </citation>
    <scope>NUCLEOTIDE SEQUENCE [LARGE SCALE GENOMIC DNA]</scope>
    <source>
        <strain evidence="1 2">HG15A2</strain>
    </source>
</reference>
<dbReference type="Proteomes" id="UP000319852">
    <property type="component" value="Chromosome"/>
</dbReference>
<keyword evidence="2" id="KW-1185">Reference proteome</keyword>
<evidence type="ECO:0000313" key="2">
    <source>
        <dbReference type="Proteomes" id="UP000319852"/>
    </source>
</evidence>
<accession>A0A517MVF1</accession>
<evidence type="ECO:0000313" key="1">
    <source>
        <dbReference type="EMBL" id="QDS98852.1"/>
    </source>
</evidence>
<protein>
    <submittedName>
        <fullName evidence="1">Uncharacterized protein</fullName>
    </submittedName>
</protein>